<evidence type="ECO:0000259" key="1">
    <source>
        <dbReference type="Pfam" id="PF18765"/>
    </source>
</evidence>
<dbReference type="AlphaFoldDB" id="A0A1Y1RUK4"/>
<proteinExistence type="predicted"/>
<organism evidence="2 3">
    <name type="scientific">Marispirochaeta aestuarii</name>
    <dbReference type="NCBI Taxonomy" id="1963862"/>
    <lineage>
        <taxon>Bacteria</taxon>
        <taxon>Pseudomonadati</taxon>
        <taxon>Spirochaetota</taxon>
        <taxon>Spirochaetia</taxon>
        <taxon>Spirochaetales</taxon>
        <taxon>Spirochaetaceae</taxon>
        <taxon>Marispirochaeta</taxon>
    </lineage>
</organism>
<dbReference type="RefSeq" id="WP_083052859.1">
    <property type="nucleotide sequence ID" value="NZ_MWQY01000028.1"/>
</dbReference>
<evidence type="ECO:0000313" key="2">
    <source>
        <dbReference type="EMBL" id="ORC30749.1"/>
    </source>
</evidence>
<dbReference type="STRING" id="1963862.B4O97_17755"/>
<dbReference type="Proteomes" id="UP000192343">
    <property type="component" value="Unassembled WGS sequence"/>
</dbReference>
<dbReference type="InterPro" id="IPR043519">
    <property type="entry name" value="NT_sf"/>
</dbReference>
<accession>A0A1Y1RUK4</accession>
<dbReference type="Gene3D" id="3.30.460.10">
    <property type="entry name" value="Beta Polymerase, domain 2"/>
    <property type="match status" value="1"/>
</dbReference>
<dbReference type="InterPro" id="IPR041633">
    <property type="entry name" value="Polbeta"/>
</dbReference>
<evidence type="ECO:0000313" key="3">
    <source>
        <dbReference type="Proteomes" id="UP000192343"/>
    </source>
</evidence>
<keyword evidence="3" id="KW-1185">Reference proteome</keyword>
<sequence length="122" mass="14006">MINPELVQLVRERQSSWKKDQLILIHERTIEVKREIRRLIESFRAEDPSLGRIALFGSLASGVSDRLDFDIDLSFEGSGYYRCVALTLDSIFKVDLVDYRAAAPFIRNEIDSKGIVVYEPKS</sequence>
<feature type="domain" description="Polymerase beta nucleotidyltransferase" evidence="1">
    <location>
        <begin position="43"/>
        <end position="120"/>
    </location>
</feature>
<name>A0A1Y1RUK4_9SPIO</name>
<comment type="caution">
    <text evidence="2">The sequence shown here is derived from an EMBL/GenBank/DDBJ whole genome shotgun (WGS) entry which is preliminary data.</text>
</comment>
<gene>
    <name evidence="2" type="ORF">B4O97_17755</name>
</gene>
<dbReference type="EMBL" id="MWQY01000028">
    <property type="protein sequence ID" value="ORC30749.1"/>
    <property type="molecule type" value="Genomic_DNA"/>
</dbReference>
<reference evidence="2 3" key="1">
    <citation type="submission" date="2017-03" db="EMBL/GenBank/DDBJ databases">
        <title>Draft Genome sequence of Marispirochaeta sp. strain JC444.</title>
        <authorList>
            <person name="Shivani Y."/>
            <person name="Subhash Y."/>
            <person name="Sasikala C."/>
            <person name="Ramana C."/>
        </authorList>
    </citation>
    <scope>NUCLEOTIDE SEQUENCE [LARGE SCALE GENOMIC DNA]</scope>
    <source>
        <strain evidence="2 3">JC444</strain>
    </source>
</reference>
<dbReference type="SUPFAM" id="SSF81301">
    <property type="entry name" value="Nucleotidyltransferase"/>
    <property type="match status" value="1"/>
</dbReference>
<dbReference type="CDD" id="cd05403">
    <property type="entry name" value="NT_KNTase_like"/>
    <property type="match status" value="1"/>
</dbReference>
<protein>
    <recommendedName>
        <fullName evidence="1">Polymerase beta nucleotidyltransferase domain-containing protein</fullName>
    </recommendedName>
</protein>
<dbReference type="Pfam" id="PF18765">
    <property type="entry name" value="Polbeta"/>
    <property type="match status" value="1"/>
</dbReference>